<feature type="compositionally biased region" description="Basic and acidic residues" evidence="1">
    <location>
        <begin position="221"/>
        <end position="236"/>
    </location>
</feature>
<dbReference type="Proteomes" id="UP001150062">
    <property type="component" value="Unassembled WGS sequence"/>
</dbReference>
<organism evidence="2 3">
    <name type="scientific">Anaeramoeba flamelloides</name>
    <dbReference type="NCBI Taxonomy" id="1746091"/>
    <lineage>
        <taxon>Eukaryota</taxon>
        <taxon>Metamonada</taxon>
        <taxon>Anaeramoebidae</taxon>
        <taxon>Anaeramoeba</taxon>
    </lineage>
</organism>
<evidence type="ECO:0000313" key="3">
    <source>
        <dbReference type="Proteomes" id="UP001150062"/>
    </source>
</evidence>
<gene>
    <name evidence="2" type="ORF">M0813_19600</name>
</gene>
<feature type="compositionally biased region" description="Basic and acidic residues" evidence="1">
    <location>
        <begin position="192"/>
        <end position="209"/>
    </location>
</feature>
<accession>A0ABQ8YMM0</accession>
<dbReference type="InterPro" id="IPR035979">
    <property type="entry name" value="RBD_domain_sf"/>
</dbReference>
<feature type="region of interest" description="Disordered" evidence="1">
    <location>
        <begin position="126"/>
        <end position="236"/>
    </location>
</feature>
<sequence length="461" mass="55074">MFRKKRTYTNILYLKGKLPQLPKDRCEDYLSEHLGEVWSSVIHYQHFKVMNYVMEEEEKNKKKKNLFFKGRRTLEHEVAETGPMFTKLEFSTTWKATEAYNALYNYPIVIDNRIIEAFRGYKLESPESNYSANKDKSPHRGPIGYTPQNSGIGIHYKHPENHYTEGERPSQQSFKKREMGKRNPQRNNRSRTYREETSKENRNQLEKKNQMSYRNAVKYNPKKDLDNKKKEKNTQKKDIFSKNALFVIGKKENILETTVKQNIEKHFMSFNPNKIEKKVSKVGKNYFIVYFKDERMRNRALIMKDTIIDNITITVKKALKKSLKNKNNLNSKKTKTIKEITQTIKDIKREQEENLKIIQEKIKKLKEDKKKIKKDSQKELKRLLKDKIKLKLEIEMGIKIQPNPNLNNDQKNKNENKIENLEKNKETELHKEENTQELNSNSIDKQLIQKDQNKKKRKLRK</sequence>
<reference evidence="2" key="1">
    <citation type="submission" date="2022-08" db="EMBL/GenBank/DDBJ databases">
        <title>Novel sulfate-reducing endosymbionts in the free-living metamonad Anaeramoeba.</title>
        <authorList>
            <person name="Jerlstrom-Hultqvist J."/>
            <person name="Cepicka I."/>
            <person name="Gallot-Lavallee L."/>
            <person name="Salas-Leiva D."/>
            <person name="Curtis B.A."/>
            <person name="Zahonova K."/>
            <person name="Pipaliya S."/>
            <person name="Dacks J."/>
            <person name="Roger A.J."/>
        </authorList>
    </citation>
    <scope>NUCLEOTIDE SEQUENCE</scope>
    <source>
        <strain evidence="2">Schooner1</strain>
    </source>
</reference>
<feature type="compositionally biased region" description="Basic and acidic residues" evidence="1">
    <location>
        <begin position="410"/>
        <end position="434"/>
    </location>
</feature>
<feature type="compositionally biased region" description="Basic and acidic residues" evidence="1">
    <location>
        <begin position="157"/>
        <end position="168"/>
    </location>
</feature>
<protein>
    <submittedName>
        <fullName evidence="2">Mar-binding filament-like protein</fullName>
    </submittedName>
</protein>
<name>A0ABQ8YMM0_9EUKA</name>
<evidence type="ECO:0000313" key="2">
    <source>
        <dbReference type="EMBL" id="KAJ6245842.1"/>
    </source>
</evidence>
<evidence type="ECO:0000256" key="1">
    <source>
        <dbReference type="SAM" id="MobiDB-lite"/>
    </source>
</evidence>
<dbReference type="EMBL" id="JAOAOG010000140">
    <property type="protein sequence ID" value="KAJ6245842.1"/>
    <property type="molecule type" value="Genomic_DNA"/>
</dbReference>
<proteinExistence type="predicted"/>
<dbReference type="SUPFAM" id="SSF54928">
    <property type="entry name" value="RNA-binding domain, RBD"/>
    <property type="match status" value="1"/>
</dbReference>
<comment type="caution">
    <text evidence="2">The sequence shown here is derived from an EMBL/GenBank/DDBJ whole genome shotgun (WGS) entry which is preliminary data.</text>
</comment>
<keyword evidence="3" id="KW-1185">Reference proteome</keyword>
<feature type="region of interest" description="Disordered" evidence="1">
    <location>
        <begin position="401"/>
        <end position="461"/>
    </location>
</feature>